<dbReference type="Proteomes" id="UP000236743">
    <property type="component" value="Unassembled WGS sequence"/>
</dbReference>
<organism evidence="1 2">
    <name type="scientific">Bosea lathyri</name>
    <dbReference type="NCBI Taxonomy" id="1036778"/>
    <lineage>
        <taxon>Bacteria</taxon>
        <taxon>Pseudomonadati</taxon>
        <taxon>Pseudomonadota</taxon>
        <taxon>Alphaproteobacteria</taxon>
        <taxon>Hyphomicrobiales</taxon>
        <taxon>Boseaceae</taxon>
        <taxon>Bosea</taxon>
    </lineage>
</organism>
<proteinExistence type="predicted"/>
<dbReference type="EMBL" id="FNUY01000004">
    <property type="protein sequence ID" value="SEG29079.1"/>
    <property type="molecule type" value="Genomic_DNA"/>
</dbReference>
<evidence type="ECO:0000313" key="1">
    <source>
        <dbReference type="EMBL" id="SEG29079.1"/>
    </source>
</evidence>
<accession>A0A1H5YXR2</accession>
<protein>
    <submittedName>
        <fullName evidence="1">Uncharacterized protein</fullName>
    </submittedName>
</protein>
<evidence type="ECO:0000313" key="2">
    <source>
        <dbReference type="Proteomes" id="UP000236743"/>
    </source>
</evidence>
<reference evidence="1 2" key="1">
    <citation type="submission" date="2016-10" db="EMBL/GenBank/DDBJ databases">
        <authorList>
            <person name="de Groot N.N."/>
        </authorList>
    </citation>
    <scope>NUCLEOTIDE SEQUENCE [LARGE SCALE GENOMIC DNA]</scope>
    <source>
        <strain evidence="1 2">DSM 26656</strain>
    </source>
</reference>
<dbReference type="AlphaFoldDB" id="A0A1H5YXR2"/>
<gene>
    <name evidence="1" type="ORF">SAMN04488115_104159</name>
</gene>
<sequence>MRSHTTGDARRGRPLRFQLVNLARVGIIAHTLERCVAQLPCIAPNRNRDVETINLIRQSANA</sequence>
<name>A0A1H5YXR2_9HYPH</name>
<keyword evidence="2" id="KW-1185">Reference proteome</keyword>